<dbReference type="PANTHER" id="PTHR42085:SF8">
    <property type="entry name" value="F-BOX DOMAIN-CONTAINING PROTEIN"/>
    <property type="match status" value="1"/>
</dbReference>
<sequence>MGTPVDFSETSRNSFPFLKLAGELRNLIYSHALITPREHQQRGRARNLLARPPALLQVSRQIRKEGFLIYCCENNFQLPNQVQHIETMAETERNFNRFLTMKNWCGLEHITRLIVPVRISRCKKDCTLVLQVKTSDILDRLDPKSPWYGSNAPLRCGAGDLQVYVQYKLYSDLRTDRPVLPFNINRCKKQLRNSGNRTNARDLLVAAIEVWRSTVFQCAAVDIHLNTQGYLDPNSKQCAWWNVDTACPNGYTLPLEMSGMAERRNTVHRHDEGGRCMVGNWATSDAALVKVQGDFENAGDEFFLTHGLDYDDERGNFEGRERGYRDFMGFPLSFPRRI</sequence>
<dbReference type="PANTHER" id="PTHR42085">
    <property type="entry name" value="F-BOX DOMAIN-CONTAINING PROTEIN"/>
    <property type="match status" value="1"/>
</dbReference>
<reference evidence="1" key="1">
    <citation type="journal article" date="2020" name="Stud. Mycol.">
        <title>101 Dothideomycetes genomes: a test case for predicting lifestyles and emergence of pathogens.</title>
        <authorList>
            <person name="Haridas S."/>
            <person name="Albert R."/>
            <person name="Binder M."/>
            <person name="Bloem J."/>
            <person name="Labutti K."/>
            <person name="Salamov A."/>
            <person name="Andreopoulos B."/>
            <person name="Baker S."/>
            <person name="Barry K."/>
            <person name="Bills G."/>
            <person name="Bluhm B."/>
            <person name="Cannon C."/>
            <person name="Castanera R."/>
            <person name="Culley D."/>
            <person name="Daum C."/>
            <person name="Ezra D."/>
            <person name="Gonzalez J."/>
            <person name="Henrissat B."/>
            <person name="Kuo A."/>
            <person name="Liang C."/>
            <person name="Lipzen A."/>
            <person name="Lutzoni F."/>
            <person name="Magnuson J."/>
            <person name="Mondo S."/>
            <person name="Nolan M."/>
            <person name="Ohm R."/>
            <person name="Pangilinan J."/>
            <person name="Park H.-J."/>
            <person name="Ramirez L."/>
            <person name="Alfaro M."/>
            <person name="Sun H."/>
            <person name="Tritt A."/>
            <person name="Yoshinaga Y."/>
            <person name="Zwiers L.-H."/>
            <person name="Turgeon B."/>
            <person name="Goodwin S."/>
            <person name="Spatafora J."/>
            <person name="Crous P."/>
            <person name="Grigoriev I."/>
        </authorList>
    </citation>
    <scope>NUCLEOTIDE SEQUENCE</scope>
    <source>
        <strain evidence="1">CBS 101060</strain>
    </source>
</reference>
<dbReference type="AlphaFoldDB" id="A0A9P4SHK2"/>
<accession>A0A9P4SHK2</accession>
<dbReference type="Proteomes" id="UP000799429">
    <property type="component" value="Unassembled WGS sequence"/>
</dbReference>
<keyword evidence="2" id="KW-1185">Reference proteome</keyword>
<gene>
    <name evidence="1" type="ORF">M501DRAFT_1013839</name>
</gene>
<organism evidence="1 2">
    <name type="scientific">Patellaria atrata CBS 101060</name>
    <dbReference type="NCBI Taxonomy" id="1346257"/>
    <lineage>
        <taxon>Eukaryota</taxon>
        <taxon>Fungi</taxon>
        <taxon>Dikarya</taxon>
        <taxon>Ascomycota</taxon>
        <taxon>Pezizomycotina</taxon>
        <taxon>Dothideomycetes</taxon>
        <taxon>Dothideomycetes incertae sedis</taxon>
        <taxon>Patellariales</taxon>
        <taxon>Patellariaceae</taxon>
        <taxon>Patellaria</taxon>
    </lineage>
</organism>
<comment type="caution">
    <text evidence="1">The sequence shown here is derived from an EMBL/GenBank/DDBJ whole genome shotgun (WGS) entry which is preliminary data.</text>
</comment>
<proteinExistence type="predicted"/>
<protein>
    <submittedName>
        <fullName evidence="1">Uncharacterized protein</fullName>
    </submittedName>
</protein>
<dbReference type="EMBL" id="MU006090">
    <property type="protein sequence ID" value="KAF2842499.1"/>
    <property type="molecule type" value="Genomic_DNA"/>
</dbReference>
<evidence type="ECO:0000313" key="1">
    <source>
        <dbReference type="EMBL" id="KAF2842499.1"/>
    </source>
</evidence>
<dbReference type="InterPro" id="IPR038883">
    <property type="entry name" value="AN11006-like"/>
</dbReference>
<evidence type="ECO:0000313" key="2">
    <source>
        <dbReference type="Proteomes" id="UP000799429"/>
    </source>
</evidence>
<name>A0A9P4SHK2_9PEZI</name>